<evidence type="ECO:0000313" key="1">
    <source>
        <dbReference type="EMBL" id="KOS43419.1"/>
    </source>
</evidence>
<sequence length="122" mass="13737">MAIEYDLEKTAEEQPPFSINEVFVITHHLVAGCDILLLGAWIECLRHTDPHDDRSITIHGSIDSLSFSLSLFLLFVSIIKNLFTCMPLALPYKYSPTLKLAAKKSANFLQIQFRSSSDPVQI</sequence>
<dbReference type="EMBL" id="LHQQ01000081">
    <property type="protein sequence ID" value="KOS43419.1"/>
    <property type="molecule type" value="Genomic_DNA"/>
</dbReference>
<dbReference type="Proteomes" id="UP000037696">
    <property type="component" value="Unassembled WGS sequence"/>
</dbReference>
<accession>A0A0M9WG53</accession>
<protein>
    <submittedName>
        <fullName evidence="1">Uncharacterized protein</fullName>
    </submittedName>
</protein>
<comment type="caution">
    <text evidence="1">The sequence shown here is derived from an EMBL/GenBank/DDBJ whole genome shotgun (WGS) entry which is preliminary data.</text>
</comment>
<organism evidence="1 2">
    <name type="scientific">Penicillium nordicum</name>
    <dbReference type="NCBI Taxonomy" id="229535"/>
    <lineage>
        <taxon>Eukaryota</taxon>
        <taxon>Fungi</taxon>
        <taxon>Dikarya</taxon>
        <taxon>Ascomycota</taxon>
        <taxon>Pezizomycotina</taxon>
        <taxon>Eurotiomycetes</taxon>
        <taxon>Eurotiomycetidae</taxon>
        <taxon>Eurotiales</taxon>
        <taxon>Aspergillaceae</taxon>
        <taxon>Penicillium</taxon>
    </lineage>
</organism>
<evidence type="ECO:0000313" key="2">
    <source>
        <dbReference type="Proteomes" id="UP000037696"/>
    </source>
</evidence>
<name>A0A0M9WG53_9EURO</name>
<keyword evidence="2" id="KW-1185">Reference proteome</keyword>
<proteinExistence type="predicted"/>
<reference evidence="1 2" key="1">
    <citation type="submission" date="2015-08" db="EMBL/GenBank/DDBJ databases">
        <title>Genome sequencing of Penicillium nordicum.</title>
        <authorList>
            <person name="Nguyen H.D."/>
            <person name="Seifert K.A."/>
        </authorList>
    </citation>
    <scope>NUCLEOTIDE SEQUENCE [LARGE SCALE GENOMIC DNA]</scope>
    <source>
        <strain evidence="1 2">DAOMC 185683</strain>
    </source>
</reference>
<gene>
    <name evidence="1" type="ORF">ACN38_g5652</name>
</gene>
<dbReference type="AlphaFoldDB" id="A0A0M9WG53"/>
<dbReference type="OrthoDB" id="4485682at2759"/>